<sequence>MSDQSVIKYDWRLKLDNYCWKANIESPTYNTFSDRRGKPQFPFVCNGSLALPLWRHL</sequence>
<proteinExistence type="predicted"/>
<dbReference type="EMBL" id="JYKN01002760">
    <property type="protein sequence ID" value="KKK15220.1"/>
    <property type="molecule type" value="Genomic_DNA"/>
</dbReference>
<accession>A0A0F8WBM8</accession>
<gene>
    <name evidence="1" type="ORF">AOCH_003985</name>
</gene>
<keyword evidence="2" id="KW-1185">Reference proteome</keyword>
<evidence type="ECO:0000313" key="2">
    <source>
        <dbReference type="Proteomes" id="UP000034947"/>
    </source>
</evidence>
<organism evidence="1 2">
    <name type="scientific">Aspergillus ochraceoroseus</name>
    <dbReference type="NCBI Taxonomy" id="138278"/>
    <lineage>
        <taxon>Eukaryota</taxon>
        <taxon>Fungi</taxon>
        <taxon>Dikarya</taxon>
        <taxon>Ascomycota</taxon>
        <taxon>Pezizomycotina</taxon>
        <taxon>Eurotiomycetes</taxon>
        <taxon>Eurotiomycetidae</taxon>
        <taxon>Eurotiales</taxon>
        <taxon>Aspergillaceae</taxon>
        <taxon>Aspergillus</taxon>
        <taxon>Aspergillus subgen. Nidulantes</taxon>
    </lineage>
</organism>
<dbReference type="VEuPathDB" id="FungiDB:P175DRAFT_0558430"/>
<name>A0A0F8WBM8_9EURO</name>
<comment type="caution">
    <text evidence="1">The sequence shown here is derived from an EMBL/GenBank/DDBJ whole genome shotgun (WGS) entry which is preliminary data.</text>
</comment>
<dbReference type="Proteomes" id="UP000034947">
    <property type="component" value="Unassembled WGS sequence"/>
</dbReference>
<protein>
    <submittedName>
        <fullName evidence="1">Uncharacterized protein</fullName>
    </submittedName>
</protein>
<dbReference type="AlphaFoldDB" id="A0A0F8WBM8"/>
<reference evidence="1 2" key="1">
    <citation type="submission" date="2015-02" db="EMBL/GenBank/DDBJ databases">
        <title>Draft Genome Sequences of Two Closely-Related Aflatoxigenic Aspergillus Species Obtained from the Cote d'Ivoire.</title>
        <authorList>
            <person name="Moore G.G."/>
            <person name="Beltz S.B."/>
            <person name="Mack B.M."/>
        </authorList>
    </citation>
    <scope>NUCLEOTIDE SEQUENCE [LARGE SCALE GENOMIC DNA]</scope>
    <source>
        <strain evidence="1 2">SRRC1432</strain>
    </source>
</reference>
<evidence type="ECO:0000313" key="1">
    <source>
        <dbReference type="EMBL" id="KKK15220.1"/>
    </source>
</evidence>